<name>A0A0F9BLB0_9ZZZZ</name>
<organism evidence="1">
    <name type="scientific">marine sediment metagenome</name>
    <dbReference type="NCBI Taxonomy" id="412755"/>
    <lineage>
        <taxon>unclassified sequences</taxon>
        <taxon>metagenomes</taxon>
        <taxon>ecological metagenomes</taxon>
    </lineage>
</organism>
<evidence type="ECO:0000313" key="1">
    <source>
        <dbReference type="EMBL" id="KKK85191.1"/>
    </source>
</evidence>
<comment type="caution">
    <text evidence="1">The sequence shown here is derived from an EMBL/GenBank/DDBJ whole genome shotgun (WGS) entry which is preliminary data.</text>
</comment>
<proteinExistence type="predicted"/>
<gene>
    <name evidence="1" type="ORF">LCGC14_2775760</name>
</gene>
<reference evidence="1" key="1">
    <citation type="journal article" date="2015" name="Nature">
        <title>Complex archaea that bridge the gap between prokaryotes and eukaryotes.</title>
        <authorList>
            <person name="Spang A."/>
            <person name="Saw J.H."/>
            <person name="Jorgensen S.L."/>
            <person name="Zaremba-Niedzwiedzka K."/>
            <person name="Martijn J."/>
            <person name="Lind A.E."/>
            <person name="van Eijk R."/>
            <person name="Schleper C."/>
            <person name="Guy L."/>
            <person name="Ettema T.J."/>
        </authorList>
    </citation>
    <scope>NUCLEOTIDE SEQUENCE</scope>
</reference>
<dbReference type="AlphaFoldDB" id="A0A0F9BLB0"/>
<protein>
    <submittedName>
        <fullName evidence="1">Uncharacterized protein</fullName>
    </submittedName>
</protein>
<feature type="non-terminal residue" evidence="1">
    <location>
        <position position="83"/>
    </location>
</feature>
<accession>A0A0F9BLB0</accession>
<sequence>MADLFHYTYDPATGQFGGGKMGPHEEHEVPPGWASVATDLVAIPPWFTQDAVVDAGGLREMTPAEKAARDVQHRVHVLHDPLT</sequence>
<dbReference type="EMBL" id="LAZR01051421">
    <property type="protein sequence ID" value="KKK85191.1"/>
    <property type="molecule type" value="Genomic_DNA"/>
</dbReference>